<name>A0A919IIF1_9ACTN</name>
<sequence length="251" mass="27630">MRLMSDGPAGGRHLLTIGQLAGYAGVTIKAVRVYHDRDLLPEPPRDSSGYRRYGAEHAIQLVKIRTLAEAGVPLARIKELLAAGPEQFAEAIGEIESNLRKRAEQIRRAGERIAQLHGGDRLFVSPEVAGYLERLREIGVSERTVLLERDLWILLQSVAPGQAAAWIADKLAAIADPEFRTLYVDYDAAFDWSPDDPRLRPLAERTRQWFTSRHAEAEAAPDPTIARLAAVTAGASSPAWARIAELAKTNL</sequence>
<dbReference type="PANTHER" id="PTHR30204:SF93">
    <property type="entry name" value="HTH MERR-TYPE DOMAIN-CONTAINING PROTEIN"/>
    <property type="match status" value="1"/>
</dbReference>
<dbReference type="InterPro" id="IPR047057">
    <property type="entry name" value="MerR_fam"/>
</dbReference>
<organism evidence="3 4">
    <name type="scientific">Actinoplanes cyaneus</name>
    <dbReference type="NCBI Taxonomy" id="52696"/>
    <lineage>
        <taxon>Bacteria</taxon>
        <taxon>Bacillati</taxon>
        <taxon>Actinomycetota</taxon>
        <taxon>Actinomycetes</taxon>
        <taxon>Micromonosporales</taxon>
        <taxon>Micromonosporaceae</taxon>
        <taxon>Actinoplanes</taxon>
    </lineage>
</organism>
<dbReference type="SUPFAM" id="SSF46955">
    <property type="entry name" value="Putative DNA-binding domain"/>
    <property type="match status" value="1"/>
</dbReference>
<dbReference type="AlphaFoldDB" id="A0A919IIF1"/>
<keyword evidence="4" id="KW-1185">Reference proteome</keyword>
<comment type="caution">
    <text evidence="3">The sequence shown here is derived from an EMBL/GenBank/DDBJ whole genome shotgun (WGS) entry which is preliminary data.</text>
</comment>
<feature type="domain" description="HTH merR-type" evidence="2">
    <location>
        <begin position="14"/>
        <end position="83"/>
    </location>
</feature>
<dbReference type="EMBL" id="BOMH01000027">
    <property type="protein sequence ID" value="GID65701.1"/>
    <property type="molecule type" value="Genomic_DNA"/>
</dbReference>
<dbReference type="InterPro" id="IPR000551">
    <property type="entry name" value="MerR-type_HTH_dom"/>
</dbReference>
<gene>
    <name evidence="3" type="ORF">Acy02nite_35820</name>
</gene>
<dbReference type="SMART" id="SM00422">
    <property type="entry name" value="HTH_MERR"/>
    <property type="match status" value="1"/>
</dbReference>
<dbReference type="Pfam" id="PF13411">
    <property type="entry name" value="MerR_1"/>
    <property type="match status" value="1"/>
</dbReference>
<dbReference type="PANTHER" id="PTHR30204">
    <property type="entry name" value="REDOX-CYCLING DRUG-SENSING TRANSCRIPTIONAL ACTIVATOR SOXR"/>
    <property type="match status" value="1"/>
</dbReference>
<dbReference type="Gene3D" id="1.10.1660.10">
    <property type="match status" value="1"/>
</dbReference>
<dbReference type="GO" id="GO:0003700">
    <property type="term" value="F:DNA-binding transcription factor activity"/>
    <property type="evidence" value="ECO:0007669"/>
    <property type="project" value="InterPro"/>
</dbReference>
<evidence type="ECO:0000259" key="2">
    <source>
        <dbReference type="PROSITE" id="PS50937"/>
    </source>
</evidence>
<proteinExistence type="predicted"/>
<reference evidence="3" key="1">
    <citation type="submission" date="2021-01" db="EMBL/GenBank/DDBJ databases">
        <title>Whole genome shotgun sequence of Actinoplanes cyaneus NBRC 14990.</title>
        <authorList>
            <person name="Komaki H."/>
            <person name="Tamura T."/>
        </authorList>
    </citation>
    <scope>NUCLEOTIDE SEQUENCE</scope>
    <source>
        <strain evidence="3">NBRC 14990</strain>
    </source>
</reference>
<dbReference type="Proteomes" id="UP000619479">
    <property type="component" value="Unassembled WGS sequence"/>
</dbReference>
<dbReference type="CDD" id="cd00592">
    <property type="entry name" value="HTH_MerR-like"/>
    <property type="match status" value="1"/>
</dbReference>
<evidence type="ECO:0000313" key="4">
    <source>
        <dbReference type="Proteomes" id="UP000619479"/>
    </source>
</evidence>
<keyword evidence="1" id="KW-0238">DNA-binding</keyword>
<evidence type="ECO:0000256" key="1">
    <source>
        <dbReference type="ARBA" id="ARBA00023125"/>
    </source>
</evidence>
<protein>
    <submittedName>
        <fullName evidence="3">MerR family transcriptional regulator</fullName>
    </submittedName>
</protein>
<dbReference type="PRINTS" id="PR00040">
    <property type="entry name" value="HTHMERR"/>
</dbReference>
<dbReference type="GO" id="GO:0003677">
    <property type="term" value="F:DNA binding"/>
    <property type="evidence" value="ECO:0007669"/>
    <property type="project" value="UniProtKB-KW"/>
</dbReference>
<accession>A0A919IIF1</accession>
<dbReference type="PROSITE" id="PS50937">
    <property type="entry name" value="HTH_MERR_2"/>
    <property type="match status" value="1"/>
</dbReference>
<dbReference type="InterPro" id="IPR009061">
    <property type="entry name" value="DNA-bd_dom_put_sf"/>
</dbReference>
<evidence type="ECO:0000313" key="3">
    <source>
        <dbReference type="EMBL" id="GID65701.1"/>
    </source>
</evidence>